<accession>A0A6A6WS45</accession>
<protein>
    <submittedName>
        <fullName evidence="3">Uncharacterized protein</fullName>
    </submittedName>
</protein>
<dbReference type="EMBL" id="MU002387">
    <property type="protein sequence ID" value="KAF2786919.1"/>
    <property type="molecule type" value="Genomic_DNA"/>
</dbReference>
<dbReference type="OrthoDB" id="3763959at2759"/>
<reference evidence="3" key="1">
    <citation type="journal article" date="2020" name="Stud. Mycol.">
        <title>101 Dothideomycetes genomes: a test case for predicting lifestyles and emergence of pathogens.</title>
        <authorList>
            <person name="Haridas S."/>
            <person name="Albert R."/>
            <person name="Binder M."/>
            <person name="Bloem J."/>
            <person name="Labutti K."/>
            <person name="Salamov A."/>
            <person name="Andreopoulos B."/>
            <person name="Baker S."/>
            <person name="Barry K."/>
            <person name="Bills G."/>
            <person name="Bluhm B."/>
            <person name="Cannon C."/>
            <person name="Castanera R."/>
            <person name="Culley D."/>
            <person name="Daum C."/>
            <person name="Ezra D."/>
            <person name="Gonzalez J."/>
            <person name="Henrissat B."/>
            <person name="Kuo A."/>
            <person name="Liang C."/>
            <person name="Lipzen A."/>
            <person name="Lutzoni F."/>
            <person name="Magnuson J."/>
            <person name="Mondo S."/>
            <person name="Nolan M."/>
            <person name="Ohm R."/>
            <person name="Pangilinan J."/>
            <person name="Park H.-J."/>
            <person name="Ramirez L."/>
            <person name="Alfaro M."/>
            <person name="Sun H."/>
            <person name="Tritt A."/>
            <person name="Yoshinaga Y."/>
            <person name="Zwiers L.-H."/>
            <person name="Turgeon B."/>
            <person name="Goodwin S."/>
            <person name="Spatafora J."/>
            <person name="Crous P."/>
            <person name="Grigoriev I."/>
        </authorList>
    </citation>
    <scope>NUCLEOTIDE SEQUENCE</scope>
    <source>
        <strain evidence="3">CBS 109.77</strain>
    </source>
</reference>
<sequence length="153" mass="17163">MMSFRASTALVLFVLLALAVLAESTEAKNSKSNPSNTDSHPNQNWPDIDSLIAHAFEVADVDGICAKDACETEHMDDLNACTPPKIDTYRSRCAQVMAGLGIKRPSPTVDPDRKEQLKQHLANVRRKFQDEFQLEMVPEMWAQGYEEIIEDEL</sequence>
<organism evidence="3 4">
    <name type="scientific">Melanomma pulvis-pyrius CBS 109.77</name>
    <dbReference type="NCBI Taxonomy" id="1314802"/>
    <lineage>
        <taxon>Eukaryota</taxon>
        <taxon>Fungi</taxon>
        <taxon>Dikarya</taxon>
        <taxon>Ascomycota</taxon>
        <taxon>Pezizomycotina</taxon>
        <taxon>Dothideomycetes</taxon>
        <taxon>Pleosporomycetidae</taxon>
        <taxon>Pleosporales</taxon>
        <taxon>Melanommataceae</taxon>
        <taxon>Melanomma</taxon>
    </lineage>
</organism>
<evidence type="ECO:0000256" key="1">
    <source>
        <dbReference type="SAM" id="MobiDB-lite"/>
    </source>
</evidence>
<feature type="region of interest" description="Disordered" evidence="1">
    <location>
        <begin position="26"/>
        <end position="46"/>
    </location>
</feature>
<proteinExistence type="predicted"/>
<dbReference type="Proteomes" id="UP000799757">
    <property type="component" value="Unassembled WGS sequence"/>
</dbReference>
<keyword evidence="4" id="KW-1185">Reference proteome</keyword>
<gene>
    <name evidence="3" type="ORF">K505DRAFT_330011</name>
</gene>
<evidence type="ECO:0000313" key="4">
    <source>
        <dbReference type="Proteomes" id="UP000799757"/>
    </source>
</evidence>
<keyword evidence="2" id="KW-0732">Signal</keyword>
<feature type="chain" id="PRO_5025590840" evidence="2">
    <location>
        <begin position="28"/>
        <end position="153"/>
    </location>
</feature>
<feature type="compositionally biased region" description="Polar residues" evidence="1">
    <location>
        <begin position="30"/>
        <end position="45"/>
    </location>
</feature>
<evidence type="ECO:0000313" key="3">
    <source>
        <dbReference type="EMBL" id="KAF2786919.1"/>
    </source>
</evidence>
<evidence type="ECO:0000256" key="2">
    <source>
        <dbReference type="SAM" id="SignalP"/>
    </source>
</evidence>
<feature type="signal peptide" evidence="2">
    <location>
        <begin position="1"/>
        <end position="27"/>
    </location>
</feature>
<dbReference type="AlphaFoldDB" id="A0A6A6WS45"/>
<name>A0A6A6WS45_9PLEO</name>